<feature type="compositionally biased region" description="Low complexity" evidence="1">
    <location>
        <begin position="29"/>
        <end position="39"/>
    </location>
</feature>
<name>A0A834RB56_SARSC</name>
<dbReference type="EnsemblMetazoa" id="SSS_7963s_mrna">
    <property type="protein sequence ID" value="KAF7493376.1"/>
    <property type="gene ID" value="SSS_7963"/>
</dbReference>
<proteinExistence type="predicted"/>
<dbReference type="EMBL" id="WVUK01000056">
    <property type="protein sequence ID" value="KAF7493376.1"/>
    <property type="molecule type" value="Genomic_DNA"/>
</dbReference>
<evidence type="ECO:0000313" key="2">
    <source>
        <dbReference type="EMBL" id="KAF7493376.1"/>
    </source>
</evidence>
<reference evidence="4" key="1">
    <citation type="journal article" date="2020" name="PLoS Negl. Trop. Dis.">
        <title>High-quality nuclear genome for Sarcoptes scabiei-A critical resource for a neglected parasite.</title>
        <authorList>
            <person name="Korhonen P.K."/>
            <person name="Gasser R.B."/>
            <person name="Ma G."/>
            <person name="Wang T."/>
            <person name="Stroehlein A.J."/>
            <person name="Young N.D."/>
            <person name="Ang C.S."/>
            <person name="Fernando D.D."/>
            <person name="Lu H.C."/>
            <person name="Taylor S."/>
            <person name="Reynolds S.L."/>
            <person name="Mofiz E."/>
            <person name="Najaraj S.H."/>
            <person name="Gowda H."/>
            <person name="Madugundu A."/>
            <person name="Renuse S."/>
            <person name="Holt D."/>
            <person name="Pandey A."/>
            <person name="Papenfuss A.T."/>
            <person name="Fischer K."/>
        </authorList>
    </citation>
    <scope>NUCLEOTIDE SEQUENCE [LARGE SCALE GENOMIC DNA]</scope>
</reference>
<evidence type="ECO:0000256" key="1">
    <source>
        <dbReference type="SAM" id="MobiDB-lite"/>
    </source>
</evidence>
<keyword evidence="4" id="KW-1185">Reference proteome</keyword>
<feature type="region of interest" description="Disordered" evidence="1">
    <location>
        <begin position="18"/>
        <end position="39"/>
    </location>
</feature>
<evidence type="ECO:0000313" key="3">
    <source>
        <dbReference type="EnsemblMetazoa" id="KAF7493376.1"/>
    </source>
</evidence>
<evidence type="ECO:0000313" key="4">
    <source>
        <dbReference type="Proteomes" id="UP000070412"/>
    </source>
</evidence>
<organism evidence="2">
    <name type="scientific">Sarcoptes scabiei</name>
    <name type="common">Itch mite</name>
    <name type="synonym">Acarus scabiei</name>
    <dbReference type="NCBI Taxonomy" id="52283"/>
    <lineage>
        <taxon>Eukaryota</taxon>
        <taxon>Metazoa</taxon>
        <taxon>Ecdysozoa</taxon>
        <taxon>Arthropoda</taxon>
        <taxon>Chelicerata</taxon>
        <taxon>Arachnida</taxon>
        <taxon>Acari</taxon>
        <taxon>Acariformes</taxon>
        <taxon>Sarcoptiformes</taxon>
        <taxon>Astigmata</taxon>
        <taxon>Psoroptidia</taxon>
        <taxon>Sarcoptoidea</taxon>
        <taxon>Sarcoptidae</taxon>
        <taxon>Sarcoptinae</taxon>
        <taxon>Sarcoptes</taxon>
    </lineage>
</organism>
<dbReference type="Proteomes" id="UP000070412">
    <property type="component" value="Unassembled WGS sequence"/>
</dbReference>
<reference evidence="3" key="3">
    <citation type="submission" date="2022-06" db="UniProtKB">
        <authorList>
            <consortium name="EnsemblMetazoa"/>
        </authorList>
    </citation>
    <scope>IDENTIFICATION</scope>
</reference>
<gene>
    <name evidence="2" type="ORF">SSS_7963</name>
</gene>
<dbReference type="AlphaFoldDB" id="A0A834RB56"/>
<sequence>MRTTYEIDCLKFSKLSISSPPNSRKDFRSTNSNNSATNNSCSLASGIDYRSSNLNGFKPLLPRIEFPTNQFDRLLHMDHKEFKNNWRSNSFEIEKKKK</sequence>
<dbReference type="OrthoDB" id="6509721at2759"/>
<protein>
    <submittedName>
        <fullName evidence="2 3">Uncharacterized protein</fullName>
    </submittedName>
</protein>
<accession>A0A834RB56</accession>
<reference evidence="2" key="2">
    <citation type="submission" date="2020-01" db="EMBL/GenBank/DDBJ databases">
        <authorList>
            <person name="Korhonen P.K.K."/>
            <person name="Guangxu M.G."/>
            <person name="Wang T.W."/>
            <person name="Stroehlein A.J.S."/>
            <person name="Young N.D."/>
            <person name="Ang C.-S.A."/>
            <person name="Fernando D.W.F."/>
            <person name="Lu H.L."/>
            <person name="Taylor S.T."/>
            <person name="Ehtesham M.E.M."/>
            <person name="Najaraj S.H.N."/>
            <person name="Harsha G.H.G."/>
            <person name="Madugundu A.M."/>
            <person name="Renuse S.R."/>
            <person name="Holt D.H."/>
            <person name="Pandey A.P."/>
            <person name="Papenfuss A.P."/>
            <person name="Gasser R.B.G."/>
            <person name="Fischer K.F."/>
        </authorList>
    </citation>
    <scope>NUCLEOTIDE SEQUENCE</scope>
    <source>
        <strain evidence="2">SSS_KF_BRIS2020</strain>
    </source>
</reference>